<comment type="caution">
    <text evidence="2">The sequence shown here is derived from an EMBL/GenBank/DDBJ whole genome shotgun (WGS) entry which is preliminary data.</text>
</comment>
<gene>
    <name evidence="2" type="ORF">Pfra01_000959800</name>
</gene>
<dbReference type="Proteomes" id="UP001165121">
    <property type="component" value="Unassembled WGS sequence"/>
</dbReference>
<dbReference type="OrthoDB" id="76157at2759"/>
<dbReference type="EMBL" id="BSXT01000899">
    <property type="protein sequence ID" value="GMF35847.1"/>
    <property type="molecule type" value="Genomic_DNA"/>
</dbReference>
<name>A0A9W6XCP1_9STRA</name>
<feature type="region of interest" description="Disordered" evidence="1">
    <location>
        <begin position="1"/>
        <end position="29"/>
    </location>
</feature>
<sequence length="115" mass="13371">MIATDEEEQADPKEWSRYDFGPPKPVPTRDVEETVELAAQLKVYCRWRRIQVQKRIEIRRQQLEAERLAQKKQKKKRIQIPSLSLGGTLRGSTKTAVEHPSPIATNKDQHKKKAQ</sequence>
<protein>
    <submittedName>
        <fullName evidence="2">Unnamed protein product</fullName>
    </submittedName>
</protein>
<organism evidence="2 3">
    <name type="scientific">Phytophthora fragariaefolia</name>
    <dbReference type="NCBI Taxonomy" id="1490495"/>
    <lineage>
        <taxon>Eukaryota</taxon>
        <taxon>Sar</taxon>
        <taxon>Stramenopiles</taxon>
        <taxon>Oomycota</taxon>
        <taxon>Peronosporomycetes</taxon>
        <taxon>Peronosporales</taxon>
        <taxon>Peronosporaceae</taxon>
        <taxon>Phytophthora</taxon>
    </lineage>
</organism>
<proteinExistence type="predicted"/>
<evidence type="ECO:0000256" key="1">
    <source>
        <dbReference type="SAM" id="MobiDB-lite"/>
    </source>
</evidence>
<evidence type="ECO:0000313" key="3">
    <source>
        <dbReference type="Proteomes" id="UP001165121"/>
    </source>
</evidence>
<dbReference type="AlphaFoldDB" id="A0A9W6XCP1"/>
<reference evidence="2" key="1">
    <citation type="submission" date="2023-04" db="EMBL/GenBank/DDBJ databases">
        <title>Phytophthora fragariaefolia NBRC 109709.</title>
        <authorList>
            <person name="Ichikawa N."/>
            <person name="Sato H."/>
            <person name="Tonouchi N."/>
        </authorList>
    </citation>
    <scope>NUCLEOTIDE SEQUENCE</scope>
    <source>
        <strain evidence="2">NBRC 109709</strain>
    </source>
</reference>
<keyword evidence="3" id="KW-1185">Reference proteome</keyword>
<evidence type="ECO:0000313" key="2">
    <source>
        <dbReference type="EMBL" id="GMF35847.1"/>
    </source>
</evidence>
<feature type="region of interest" description="Disordered" evidence="1">
    <location>
        <begin position="69"/>
        <end position="115"/>
    </location>
</feature>
<accession>A0A9W6XCP1</accession>